<name>A0A1B1P8Z4_9CAUD</name>
<dbReference type="KEGG" id="vg:29067113"/>
<sequence>MNIFIGVANKVNAITVKLSLNGPVNLALGLSSSAKRDLMLHADFAYTFDERKGMWVWIKCRYEALIKYEYFSERDIQEIIAYHSGCNISKLRRVLPFNNVLNPEELITDFKQIYQAKYDERF</sequence>
<dbReference type="GeneID" id="29067113"/>
<organism evidence="1 2">
    <name type="scientific">Klebsiella phage vB_KpnM_KpV477</name>
    <dbReference type="NCBI Taxonomy" id="1852625"/>
    <lineage>
        <taxon>Viruses</taxon>
        <taxon>Duplodnaviria</taxon>
        <taxon>Heunggongvirae</taxon>
        <taxon>Uroviricota</taxon>
        <taxon>Caudoviricetes</taxon>
        <taxon>Pantevenvirales</taxon>
        <taxon>Straboviridae</taxon>
        <taxon>Tevenvirinae</taxon>
        <taxon>Jiaodavirus</taxon>
        <taxon>Jiaodavirus kpv477</taxon>
    </lineage>
</organism>
<reference evidence="1 2" key="1">
    <citation type="submission" date="2016-05" db="EMBL/GenBank/DDBJ databases">
        <title>Complete genome sequence of Klebsiella pneumoniae bacteriophage vB_KpnM_KpV477.</title>
        <authorList>
            <person name="Komisarova E.V."/>
            <person name="Krasilnikova V.M."/>
            <person name="Kislichkina A.A."/>
            <person name="Bogun A.G."/>
            <person name="Volozhantsev N.V."/>
        </authorList>
    </citation>
    <scope>NUCLEOTIDE SEQUENCE [LARGE SCALE GENOMIC DNA]</scope>
</reference>
<dbReference type="EMBL" id="KX258185">
    <property type="protein sequence ID" value="ANT40583.1"/>
    <property type="molecule type" value="Genomic_DNA"/>
</dbReference>
<evidence type="ECO:0000313" key="2">
    <source>
        <dbReference type="Proteomes" id="UP000202533"/>
    </source>
</evidence>
<evidence type="ECO:0000313" key="1">
    <source>
        <dbReference type="EMBL" id="ANT40583.1"/>
    </source>
</evidence>
<dbReference type="Proteomes" id="UP000202533">
    <property type="component" value="Segment"/>
</dbReference>
<keyword evidence="2" id="KW-1185">Reference proteome</keyword>
<proteinExistence type="predicted"/>
<gene>
    <name evidence="1" type="ORF">kpv477_146</name>
</gene>
<dbReference type="RefSeq" id="YP_009288822.1">
    <property type="nucleotide sequence ID" value="NC_031087.1"/>
</dbReference>
<accession>A0A1B1P8Z4</accession>
<protein>
    <submittedName>
        <fullName evidence="1">Uncharacterized protein</fullName>
    </submittedName>
</protein>